<organism evidence="3 4">
    <name type="scientific">Phaeoacremonium minimum (strain UCR-PA7)</name>
    <name type="common">Esca disease fungus</name>
    <name type="synonym">Togninia minima</name>
    <dbReference type="NCBI Taxonomy" id="1286976"/>
    <lineage>
        <taxon>Eukaryota</taxon>
        <taxon>Fungi</taxon>
        <taxon>Dikarya</taxon>
        <taxon>Ascomycota</taxon>
        <taxon>Pezizomycotina</taxon>
        <taxon>Sordariomycetes</taxon>
        <taxon>Sordariomycetidae</taxon>
        <taxon>Togniniales</taxon>
        <taxon>Togniniaceae</taxon>
        <taxon>Phaeoacremonium</taxon>
    </lineage>
</organism>
<dbReference type="OrthoDB" id="3477286at2759"/>
<dbReference type="Pfam" id="PF06985">
    <property type="entry name" value="HET"/>
    <property type="match status" value="1"/>
</dbReference>
<evidence type="ECO:0000313" key="4">
    <source>
        <dbReference type="Proteomes" id="UP000014074"/>
    </source>
</evidence>
<feature type="domain" description="Heterokaryon incompatibility" evidence="2">
    <location>
        <begin position="46"/>
        <end position="234"/>
    </location>
</feature>
<dbReference type="GeneID" id="19324551"/>
<dbReference type="Proteomes" id="UP000014074">
    <property type="component" value="Unassembled WGS sequence"/>
</dbReference>
<dbReference type="PANTHER" id="PTHR24148:SF77">
    <property type="entry name" value="HETEROKARYON INCOMPATIBILITY DOMAIN-CONTAINING PROTEIN"/>
    <property type="match status" value="1"/>
</dbReference>
<accession>R8BLZ0</accession>
<gene>
    <name evidence="3" type="ORF">UCRPA7_4131</name>
</gene>
<evidence type="ECO:0000313" key="3">
    <source>
        <dbReference type="EMBL" id="EOO00383.1"/>
    </source>
</evidence>
<evidence type="ECO:0000256" key="1">
    <source>
        <dbReference type="SAM" id="MobiDB-lite"/>
    </source>
</evidence>
<dbReference type="Pfam" id="PF26639">
    <property type="entry name" value="Het-6_barrel"/>
    <property type="match status" value="1"/>
</dbReference>
<dbReference type="KEGG" id="tmn:UCRPA7_4131"/>
<dbReference type="RefSeq" id="XP_007914873.1">
    <property type="nucleotide sequence ID" value="XM_007916682.1"/>
</dbReference>
<dbReference type="EMBL" id="KB933096">
    <property type="protein sequence ID" value="EOO00383.1"/>
    <property type="molecule type" value="Genomic_DNA"/>
</dbReference>
<dbReference type="PANTHER" id="PTHR24148">
    <property type="entry name" value="ANKYRIN REPEAT DOMAIN-CONTAINING PROTEIN 39 HOMOLOG-RELATED"/>
    <property type="match status" value="1"/>
</dbReference>
<dbReference type="AlphaFoldDB" id="R8BLZ0"/>
<sequence length="654" mass="74797">MASTIYRALDSAQHEIRLLKLLPAADFQDEIRCKLVYITLDNVEPYEALSYTWGKVEFSHPIVLDGESFKITANLDSALRYLRWPSEERTLWVDAVCINQMDIGERSHQVTLMKDIYQHCQTDLVWLGPNPSDLEVPPSVADPEEREKREEAAKKQQEKSIVDMAKGVALMKKIHDKDITTLNSMRAEWEERWTSKYYEKDGKNRWLVSWEDERALNSLFYWPRIWKRIWVMQELSCAPKILLVAGRETLDWNYVASFLGDTPYADAFHITFSHGSMSPMARHVFQHAQTIQHQRGIIQDVAASGYTSTLLDVLARFKFASSTDPRDKIYGLLGLVSEKFNIRVDYSKPVAHVFADVTKHIIDASENLDIICQNPWGDDDDNTKTEGLASWTADFTKSGFRGRSTDSWSGLLFAQRDVFSAGSCSLEVPCQVVNEIALRVHGVIIGHVGRVQEEEYYDTPEQAKQRPYKFGRRMRIPRNWMQASFGNDLLDDPALEYPATGEPALQAYWRTLVVDCTCYKIQRLTEDEIVSDGAVFDTILRREPVLDENNRDIELEKLFEGLASQDMWERNYQRWTFAVTDNGLYTMLRKGTQEGDVIAVLDGGKVPIVLRPTEGPTGVTYSVINTAYVHGYMDGQAADEVTKGHLQRQEFLLG</sequence>
<dbReference type="InterPro" id="IPR010730">
    <property type="entry name" value="HET"/>
</dbReference>
<protein>
    <submittedName>
        <fullName evidence="3">Putative het domain containing protein</fullName>
    </submittedName>
</protein>
<dbReference type="InterPro" id="IPR052895">
    <property type="entry name" value="HetReg/Transcr_Mod"/>
</dbReference>
<dbReference type="HOGENOM" id="CLU_004184_7_2_1"/>
<reference evidence="4" key="1">
    <citation type="journal article" date="2013" name="Genome Announc.">
        <title>Draft genome sequence of the ascomycete Phaeoacremonium aleophilum strain UCR-PA7, a causal agent of the esca disease complex in grapevines.</title>
        <authorList>
            <person name="Blanco-Ulate B."/>
            <person name="Rolshausen P."/>
            <person name="Cantu D."/>
        </authorList>
    </citation>
    <scope>NUCLEOTIDE SEQUENCE [LARGE SCALE GENOMIC DNA]</scope>
    <source>
        <strain evidence="4">UCR-PA7</strain>
    </source>
</reference>
<keyword evidence="4" id="KW-1185">Reference proteome</keyword>
<name>R8BLZ0_PHAM7</name>
<feature type="region of interest" description="Disordered" evidence="1">
    <location>
        <begin position="136"/>
        <end position="157"/>
    </location>
</feature>
<dbReference type="eggNOG" id="ENOG502SS3X">
    <property type="taxonomic scope" value="Eukaryota"/>
</dbReference>
<evidence type="ECO:0000259" key="2">
    <source>
        <dbReference type="Pfam" id="PF06985"/>
    </source>
</evidence>
<feature type="compositionally biased region" description="Basic and acidic residues" evidence="1">
    <location>
        <begin position="143"/>
        <end position="157"/>
    </location>
</feature>
<proteinExistence type="predicted"/>